<gene>
    <name evidence="1" type="ORF">MRATA1EN3_LOCUS25150</name>
</gene>
<evidence type="ECO:0000313" key="1">
    <source>
        <dbReference type="EMBL" id="CAI9713937.1"/>
    </source>
</evidence>
<dbReference type="EMBL" id="OX596093">
    <property type="protein sequence ID" value="CAI9713937.1"/>
    <property type="molecule type" value="Genomic_DNA"/>
</dbReference>
<proteinExistence type="predicted"/>
<evidence type="ECO:0000313" key="2">
    <source>
        <dbReference type="Proteomes" id="UP001162501"/>
    </source>
</evidence>
<protein>
    <submittedName>
        <fullName evidence="1">Uncharacterized protein</fullName>
    </submittedName>
</protein>
<accession>A0ACB0FM29</accession>
<organism evidence="1 2">
    <name type="scientific">Rangifer tarandus platyrhynchus</name>
    <name type="common">Svalbard reindeer</name>
    <dbReference type="NCBI Taxonomy" id="3082113"/>
    <lineage>
        <taxon>Eukaryota</taxon>
        <taxon>Metazoa</taxon>
        <taxon>Chordata</taxon>
        <taxon>Craniata</taxon>
        <taxon>Vertebrata</taxon>
        <taxon>Euteleostomi</taxon>
        <taxon>Mammalia</taxon>
        <taxon>Eutheria</taxon>
        <taxon>Laurasiatheria</taxon>
        <taxon>Artiodactyla</taxon>
        <taxon>Ruminantia</taxon>
        <taxon>Pecora</taxon>
        <taxon>Cervidae</taxon>
        <taxon>Odocoileinae</taxon>
        <taxon>Rangifer</taxon>
    </lineage>
</organism>
<sequence length="471" mass="49444">MARDATPARDAQPRRHQGANPELCARAPNGPAPPLGTWSAARAQPPGTNYPPHHARRSCSCSARTAPFRTATCPAPQPSRSRPRWLRKERKNRKQNFLAADGHQLHILQMPPSKNKPAAAPPGRLTPGARLGPLPRDCPAGRIPHSGAPPGAPLPDTPPRATARSFALKLDPKWPGGQALSPSVPPCIPTSYHSRSSSWCLFQPCAPGFRAPLPQLLSPEVTLSPLWGVETPPDLRPPRPSPLGVHGSTRPPAHPPASPASQVPGRNFSPSAHDNRGNSPELFPGLKRAPADSHTALSRRPGSLCPAMPALHRGRLGPHRGVRPHPICKVLHSRLAPPPLLRYPAAPSVGVSDPQEQQPSPSPESRAGHSLAAEGDAPPCARVPALRAPCLPHGRSWVAAAARRLAGWLALSIARSLARSRLQAAAPGVGDCTRTGGEAGKHPGRAAELRGSGGRGGGSAESLTCTWGGFG</sequence>
<dbReference type="Proteomes" id="UP001162501">
    <property type="component" value="Chromosome 9"/>
</dbReference>
<name>A0ACB0FM29_RANTA</name>
<reference evidence="1" key="1">
    <citation type="submission" date="2023-05" db="EMBL/GenBank/DDBJ databases">
        <authorList>
            <consortium name="ELIXIR-Norway"/>
        </authorList>
    </citation>
    <scope>NUCLEOTIDE SEQUENCE</scope>
</reference>